<dbReference type="eggNOG" id="arCOG06916">
    <property type="taxonomic scope" value="Archaea"/>
</dbReference>
<evidence type="ECO:0000313" key="1">
    <source>
        <dbReference type="EMBL" id="ABD40828.1"/>
    </source>
</evidence>
<keyword evidence="2" id="KW-1185">Reference proteome</keyword>
<dbReference type="Proteomes" id="UP000001941">
    <property type="component" value="Chromosome"/>
</dbReference>
<dbReference type="STRING" id="323259.Mhun_1079"/>
<evidence type="ECO:0000313" key="2">
    <source>
        <dbReference type="Proteomes" id="UP000001941"/>
    </source>
</evidence>
<dbReference type="InterPro" id="IPR025455">
    <property type="entry name" value="DUF4276"/>
</dbReference>
<gene>
    <name evidence="1" type="ordered locus">Mhun_1079</name>
</gene>
<evidence type="ECO:0008006" key="3">
    <source>
        <dbReference type="Google" id="ProtNLM"/>
    </source>
</evidence>
<dbReference type="InParanoid" id="Q2FMQ0"/>
<organism evidence="1 2">
    <name type="scientific">Methanospirillum hungatei JF-1 (strain ATCC 27890 / DSM 864 / NBRC 100397 / JF-1)</name>
    <dbReference type="NCBI Taxonomy" id="323259"/>
    <lineage>
        <taxon>Archaea</taxon>
        <taxon>Methanobacteriati</taxon>
        <taxon>Methanobacteriota</taxon>
        <taxon>Stenosarchaea group</taxon>
        <taxon>Methanomicrobia</taxon>
        <taxon>Methanomicrobiales</taxon>
        <taxon>Methanospirillaceae</taxon>
        <taxon>Methanospirillum</taxon>
    </lineage>
</organism>
<dbReference type="EMBL" id="CP000254">
    <property type="protein sequence ID" value="ABD40828.1"/>
    <property type="molecule type" value="Genomic_DNA"/>
</dbReference>
<protein>
    <recommendedName>
        <fullName evidence="3">DUF4276 family protein</fullName>
    </recommendedName>
</protein>
<dbReference type="Pfam" id="PF14103">
    <property type="entry name" value="DUF4276"/>
    <property type="match status" value="1"/>
</dbReference>
<reference evidence="2" key="1">
    <citation type="journal article" date="2016" name="Stand. Genomic Sci.">
        <title>Complete genome sequence of Methanospirillum hungatei type strain JF1.</title>
        <authorList>
            <person name="Gunsalus R.P."/>
            <person name="Cook L.E."/>
            <person name="Crable B."/>
            <person name="Rohlin L."/>
            <person name="McDonald E."/>
            <person name="Mouttaki H."/>
            <person name="Sieber J.R."/>
            <person name="Poweleit N."/>
            <person name="Zhou H."/>
            <person name="Lapidus A.L."/>
            <person name="Daligault H.E."/>
            <person name="Land M."/>
            <person name="Gilna P."/>
            <person name="Ivanova N."/>
            <person name="Kyrpides N."/>
            <person name="Culley D.E."/>
            <person name="McInerney M.J."/>
        </authorList>
    </citation>
    <scope>NUCLEOTIDE SEQUENCE [LARGE SCALE GENOMIC DNA]</scope>
    <source>
        <strain evidence="2">ATCC 27890 / DSM 864 / NBRC 100397 / JF-1</strain>
    </source>
</reference>
<proteinExistence type="predicted"/>
<dbReference type="KEGG" id="mhu:Mhun_1079"/>
<sequence>MSIHLHFIVEGQTERQFIHEIIIPHLYSFGIQGIVQIITTSIHSKTFRGGVGTYTQIQKNIRNGLSRKDCYVTTMFDLYGLPHDTPGNQMITDSMSGKEKVIVLEASISEDISNRRFIPHIQLYEYETLLFSDIYAIDNVIGINSPSQKEKLQEIIRIAGEPEKINDNPNTAPSKRLHHVYPSYQKNPHNILIIKKIPLDHIRSTCPHFNSWLTTLEQLPPLLGEP</sequence>
<accession>Q2FMQ0</accession>
<dbReference type="HOGENOM" id="CLU_108966_0_0_2"/>
<dbReference type="GeneID" id="3925052"/>
<dbReference type="AlphaFoldDB" id="Q2FMQ0"/>
<dbReference type="RefSeq" id="WP_011448106.1">
    <property type="nucleotide sequence ID" value="NC_007796.1"/>
</dbReference>
<dbReference type="EnsemblBacteria" id="ABD40828">
    <property type="protein sequence ID" value="ABD40828"/>
    <property type="gene ID" value="Mhun_1079"/>
</dbReference>
<dbReference type="OrthoDB" id="114379at2157"/>
<name>Q2FMQ0_METHJ</name>